<reference evidence="15" key="1">
    <citation type="submission" date="2016-01" db="EMBL/GenBank/DDBJ databases">
        <title>Reference transcriptome for the parasite Schistocephalus solidus: insights into the molecular evolution of parasitism.</title>
        <authorList>
            <person name="Hebert F.O."/>
            <person name="Grambauer S."/>
            <person name="Barber I."/>
            <person name="Landry C.R."/>
            <person name="Aubin-Horth N."/>
        </authorList>
    </citation>
    <scope>NUCLEOTIDE SEQUENCE</scope>
</reference>
<keyword evidence="6" id="KW-0808">Transferase</keyword>
<dbReference type="InterPro" id="IPR011268">
    <property type="entry name" value="Purine_phosphorylase"/>
</dbReference>
<accession>A0A0V0J8T4</accession>
<evidence type="ECO:0000313" key="15">
    <source>
        <dbReference type="EMBL" id="JAP61767.1"/>
    </source>
</evidence>
<comment type="pathway">
    <text evidence="1">Purine metabolism; purine nucleoside salvage.</text>
</comment>
<comment type="catalytic activity">
    <reaction evidence="10">
        <text>guanosine + phosphate = alpha-D-ribose 1-phosphate + guanine</text>
        <dbReference type="Rhea" id="RHEA:13233"/>
        <dbReference type="ChEBI" id="CHEBI:16235"/>
        <dbReference type="ChEBI" id="CHEBI:16750"/>
        <dbReference type="ChEBI" id="CHEBI:43474"/>
        <dbReference type="ChEBI" id="CHEBI:57720"/>
        <dbReference type="EC" id="2.4.2.1"/>
    </reaction>
</comment>
<organism evidence="15">
    <name type="scientific">Schistocephalus solidus</name>
    <name type="common">Tapeworm</name>
    <dbReference type="NCBI Taxonomy" id="70667"/>
    <lineage>
        <taxon>Eukaryota</taxon>
        <taxon>Metazoa</taxon>
        <taxon>Spiralia</taxon>
        <taxon>Lophotrochozoa</taxon>
        <taxon>Platyhelminthes</taxon>
        <taxon>Cestoda</taxon>
        <taxon>Eucestoda</taxon>
        <taxon>Diphyllobothriidea</taxon>
        <taxon>Diphyllobothriidae</taxon>
        <taxon>Schistocephalus</taxon>
    </lineage>
</organism>
<evidence type="ECO:0000256" key="4">
    <source>
        <dbReference type="ARBA" id="ARBA00013834"/>
    </source>
</evidence>
<evidence type="ECO:0000256" key="8">
    <source>
        <dbReference type="ARBA" id="ARBA00023929"/>
    </source>
</evidence>
<dbReference type="GO" id="GO:0004731">
    <property type="term" value="F:purine-nucleoside phosphorylase activity"/>
    <property type="evidence" value="ECO:0007669"/>
    <property type="project" value="UniProtKB-EC"/>
</dbReference>
<evidence type="ECO:0000256" key="13">
    <source>
        <dbReference type="PIRSR" id="PIRSR000477-2"/>
    </source>
</evidence>
<dbReference type="CDD" id="cd09009">
    <property type="entry name" value="PNP-EcPNPII_like"/>
    <property type="match status" value="1"/>
</dbReference>
<dbReference type="InterPro" id="IPR035994">
    <property type="entry name" value="Nucleoside_phosphorylase_sf"/>
</dbReference>
<keyword evidence="5" id="KW-0328">Glycosyltransferase</keyword>
<comment type="catalytic activity">
    <reaction evidence="7">
        <text>inosine + phosphate = alpha-D-ribose 1-phosphate + hypoxanthine</text>
        <dbReference type="Rhea" id="RHEA:27646"/>
        <dbReference type="ChEBI" id="CHEBI:17368"/>
        <dbReference type="ChEBI" id="CHEBI:17596"/>
        <dbReference type="ChEBI" id="CHEBI:43474"/>
        <dbReference type="ChEBI" id="CHEBI:57720"/>
        <dbReference type="EC" id="2.4.2.1"/>
    </reaction>
</comment>
<evidence type="ECO:0000256" key="6">
    <source>
        <dbReference type="ARBA" id="ARBA00022679"/>
    </source>
</evidence>
<sequence>HMSNILLLDIQCAMNFKNGHHIRQNVETEPRTAEAERMDDYEKTSAACVFIRQHTTIRPQVGIICGSGLGNIVDRVANQVVIPYSTIPGFPACTVLGHEGKFVFGELGGKSVVVMQGRFHPYEGYSHRMIALPIRVMKMLGAEYLFVTNAAGGMNRTYKPGDMVIIQDHVDFSSLVGLNPLTGPNDERFGPRFPDLIGIYNSELRELAHRCGRDLGLEDCLHEGIYFHAAGPVYETPATNRILLNLGCDAIGMSTTQETIVARHMGMKIFAISMITNLDTVDEKAGIVPNHEEVLQMANLQGPLLAQLLEKMITCL</sequence>
<evidence type="ECO:0000256" key="10">
    <source>
        <dbReference type="ARBA" id="ARBA00023970"/>
    </source>
</evidence>
<dbReference type="AlphaFoldDB" id="A0A0V0J8T4"/>
<name>A0A0V0J8T4_SCHSO</name>
<dbReference type="PANTHER" id="PTHR11904:SF9">
    <property type="entry name" value="PURINE NUCLEOSIDE PHOSPHORYLASE-RELATED"/>
    <property type="match status" value="1"/>
</dbReference>
<dbReference type="Pfam" id="PF01048">
    <property type="entry name" value="PNP_UDP_1"/>
    <property type="match status" value="1"/>
</dbReference>
<dbReference type="PANTHER" id="PTHR11904">
    <property type="entry name" value="METHYLTHIOADENOSINE/PURINE NUCLEOSIDE PHOSPHORYLASE"/>
    <property type="match status" value="1"/>
</dbReference>
<feature type="binding site" evidence="13">
    <location>
        <begin position="118"/>
        <end position="120"/>
    </location>
    <ligand>
        <name>phosphate</name>
        <dbReference type="ChEBI" id="CHEBI:43474"/>
    </ligand>
</feature>
<evidence type="ECO:0000256" key="1">
    <source>
        <dbReference type="ARBA" id="ARBA00005058"/>
    </source>
</evidence>
<evidence type="ECO:0000256" key="7">
    <source>
        <dbReference type="ARBA" id="ARBA00023918"/>
    </source>
</evidence>
<feature type="binding site" evidence="13">
    <location>
        <position position="254"/>
    </location>
    <ligand>
        <name>phosphate</name>
        <dbReference type="ChEBI" id="CHEBI:43474"/>
    </ligand>
</feature>
<dbReference type="NCBIfam" id="TIGR01697">
    <property type="entry name" value="PNPH-PUNA-XAPA"/>
    <property type="match status" value="1"/>
</dbReference>
<dbReference type="SUPFAM" id="SSF53167">
    <property type="entry name" value="Purine and uridine phosphorylases"/>
    <property type="match status" value="1"/>
</dbReference>
<comment type="similarity">
    <text evidence="2">Belongs to the PNP/MTAP phosphorylase family.</text>
</comment>
<dbReference type="NCBIfam" id="NF006054">
    <property type="entry name" value="PRK08202.1"/>
    <property type="match status" value="1"/>
</dbReference>
<proteinExistence type="inferred from homology"/>
<feature type="binding site" evidence="13">
    <location>
        <position position="67"/>
    </location>
    <ligand>
        <name>phosphate</name>
        <dbReference type="ChEBI" id="CHEBI:43474"/>
    </ligand>
</feature>
<dbReference type="UniPathway" id="UPA00606"/>
<dbReference type="EMBL" id="GEEE01001458">
    <property type="protein sequence ID" value="JAP61767.1"/>
    <property type="molecule type" value="Transcribed_RNA"/>
</dbReference>
<feature type="binding site" evidence="13">
    <location>
        <position position="277"/>
    </location>
    <ligand>
        <name>a purine D-ribonucleoside</name>
        <dbReference type="ChEBI" id="CHEBI:142355"/>
    </ligand>
</feature>
<comment type="catalytic activity">
    <reaction evidence="9">
        <text>2'-deoxyinosine + phosphate = 2-deoxy-alpha-D-ribose 1-phosphate + hypoxanthine</text>
        <dbReference type="Rhea" id="RHEA:27750"/>
        <dbReference type="ChEBI" id="CHEBI:17368"/>
        <dbReference type="ChEBI" id="CHEBI:28997"/>
        <dbReference type="ChEBI" id="CHEBI:43474"/>
        <dbReference type="ChEBI" id="CHEBI:57259"/>
        <dbReference type="EC" id="2.4.2.1"/>
    </reaction>
</comment>
<evidence type="ECO:0000256" key="12">
    <source>
        <dbReference type="ARBA" id="ARBA00033072"/>
    </source>
</evidence>
<evidence type="ECO:0000256" key="2">
    <source>
        <dbReference type="ARBA" id="ARBA00006751"/>
    </source>
</evidence>
<comment type="catalytic activity">
    <reaction evidence="8">
        <text>2'-deoxyguanosine + phosphate = 2-deoxy-alpha-D-ribose 1-phosphate + guanine</text>
        <dbReference type="Rhea" id="RHEA:27738"/>
        <dbReference type="ChEBI" id="CHEBI:16235"/>
        <dbReference type="ChEBI" id="CHEBI:17172"/>
        <dbReference type="ChEBI" id="CHEBI:43474"/>
        <dbReference type="ChEBI" id="CHEBI:57259"/>
        <dbReference type="EC" id="2.4.2.1"/>
    </reaction>
</comment>
<feature type="domain" description="Nucleoside phosphorylase" evidence="14">
    <location>
        <begin position="61"/>
        <end position="313"/>
    </location>
</feature>
<dbReference type="Gene3D" id="3.40.50.1580">
    <property type="entry name" value="Nucleoside phosphorylase domain"/>
    <property type="match status" value="1"/>
</dbReference>
<evidence type="ECO:0000256" key="11">
    <source>
        <dbReference type="ARBA" id="ARBA00031036"/>
    </source>
</evidence>
<dbReference type="InterPro" id="IPR011270">
    <property type="entry name" value="Pur_Nuc_Pase_Ino/Guo-sp"/>
</dbReference>
<dbReference type="InterPro" id="IPR000845">
    <property type="entry name" value="Nucleoside_phosphorylase_d"/>
</dbReference>
<feature type="binding site" evidence="13">
    <location>
        <position position="235"/>
    </location>
    <ligand>
        <name>a purine D-ribonucleoside</name>
        <dbReference type="ChEBI" id="CHEBI:142355"/>
    </ligand>
</feature>
<feature type="non-terminal residue" evidence="15">
    <location>
        <position position="1"/>
    </location>
</feature>
<evidence type="ECO:0000259" key="14">
    <source>
        <dbReference type="Pfam" id="PF01048"/>
    </source>
</evidence>
<dbReference type="GO" id="GO:0009116">
    <property type="term" value="P:nucleoside metabolic process"/>
    <property type="evidence" value="ECO:0007669"/>
    <property type="project" value="InterPro"/>
</dbReference>
<feature type="binding site" evidence="13">
    <location>
        <position position="150"/>
    </location>
    <ligand>
        <name>phosphate</name>
        <dbReference type="ChEBI" id="CHEBI:43474"/>
    </ligand>
</feature>
<dbReference type="EC" id="2.4.2.1" evidence="3"/>
<evidence type="ECO:0000256" key="9">
    <source>
        <dbReference type="ARBA" id="ARBA00023950"/>
    </source>
</evidence>
<evidence type="ECO:0000256" key="5">
    <source>
        <dbReference type="ARBA" id="ARBA00022676"/>
    </source>
</evidence>
<gene>
    <name evidence="15" type="primary">PNPH</name>
    <name evidence="15" type="ORF">TR131418</name>
</gene>
<evidence type="ECO:0000256" key="3">
    <source>
        <dbReference type="ARBA" id="ARBA00011886"/>
    </source>
</evidence>
<dbReference type="NCBIfam" id="TIGR01700">
    <property type="entry name" value="PNPH"/>
    <property type="match status" value="1"/>
</dbReference>
<dbReference type="GO" id="GO:0005737">
    <property type="term" value="C:cytoplasm"/>
    <property type="evidence" value="ECO:0007669"/>
    <property type="project" value="TreeGrafter"/>
</dbReference>
<protein>
    <recommendedName>
        <fullName evidence="4">Purine nucleoside phosphorylase</fullName>
        <ecNumber evidence="3">2.4.2.1</ecNumber>
    </recommendedName>
    <alternativeName>
        <fullName evidence="12">Inosine phosphorylase</fullName>
    </alternativeName>
    <alternativeName>
        <fullName evidence="11">Inosine-guanosine phosphorylase</fullName>
    </alternativeName>
</protein>
<feature type="binding site" evidence="13">
    <location>
        <position position="98"/>
    </location>
    <ligand>
        <name>phosphate</name>
        <dbReference type="ChEBI" id="CHEBI:43474"/>
    </ligand>
</feature>
<dbReference type="PIRSF" id="PIRSF000477">
    <property type="entry name" value="PurNPase"/>
    <property type="match status" value="1"/>
</dbReference>